<organism evidence="6 7">
    <name type="scientific">Zasmidium cellare ATCC 36951</name>
    <dbReference type="NCBI Taxonomy" id="1080233"/>
    <lineage>
        <taxon>Eukaryota</taxon>
        <taxon>Fungi</taxon>
        <taxon>Dikarya</taxon>
        <taxon>Ascomycota</taxon>
        <taxon>Pezizomycotina</taxon>
        <taxon>Dothideomycetes</taxon>
        <taxon>Dothideomycetidae</taxon>
        <taxon>Mycosphaerellales</taxon>
        <taxon>Mycosphaerellaceae</taxon>
        <taxon>Zasmidium</taxon>
    </lineage>
</organism>
<keyword evidence="4" id="KW-1133">Transmembrane helix</keyword>
<protein>
    <recommendedName>
        <fullName evidence="5">FAD-binding domain-containing protein</fullName>
    </recommendedName>
</protein>
<feature type="transmembrane region" description="Helical" evidence="4">
    <location>
        <begin position="15"/>
        <end position="35"/>
    </location>
</feature>
<keyword evidence="4" id="KW-0812">Transmembrane</keyword>
<dbReference type="PANTHER" id="PTHR46720">
    <property type="entry name" value="HYDROXYLASE, PUTATIVE (AFU_ORTHOLOGUE AFUA_3G01460)-RELATED"/>
    <property type="match status" value="1"/>
</dbReference>
<dbReference type="AlphaFoldDB" id="A0A6A6D093"/>
<evidence type="ECO:0000256" key="2">
    <source>
        <dbReference type="ARBA" id="ARBA00022827"/>
    </source>
</evidence>
<name>A0A6A6D093_ZASCE</name>
<keyword evidence="4" id="KW-0472">Membrane</keyword>
<dbReference type="GO" id="GO:0071949">
    <property type="term" value="F:FAD binding"/>
    <property type="evidence" value="ECO:0007669"/>
    <property type="project" value="InterPro"/>
</dbReference>
<dbReference type="GeneID" id="54568414"/>
<dbReference type="EMBL" id="ML993580">
    <property type="protein sequence ID" value="KAF2172605.1"/>
    <property type="molecule type" value="Genomic_DNA"/>
</dbReference>
<dbReference type="InterPro" id="IPR036188">
    <property type="entry name" value="FAD/NAD-bd_sf"/>
</dbReference>
<dbReference type="GO" id="GO:0044550">
    <property type="term" value="P:secondary metabolite biosynthetic process"/>
    <property type="evidence" value="ECO:0007669"/>
    <property type="project" value="TreeGrafter"/>
</dbReference>
<dbReference type="SUPFAM" id="SSF54373">
    <property type="entry name" value="FAD-linked reductases, C-terminal domain"/>
    <property type="match status" value="1"/>
</dbReference>
<dbReference type="InterPro" id="IPR051104">
    <property type="entry name" value="FAD_monoxygenase"/>
</dbReference>
<evidence type="ECO:0000259" key="5">
    <source>
        <dbReference type="Pfam" id="PF01494"/>
    </source>
</evidence>
<feature type="domain" description="FAD-binding" evidence="5">
    <location>
        <begin position="15"/>
        <end position="376"/>
    </location>
</feature>
<dbReference type="InterPro" id="IPR002938">
    <property type="entry name" value="FAD-bd"/>
</dbReference>
<keyword evidence="7" id="KW-1185">Reference proteome</keyword>
<keyword evidence="1" id="KW-0285">Flavoprotein</keyword>
<accession>A0A6A6D093</accession>
<keyword evidence="3" id="KW-0560">Oxidoreductase</keyword>
<keyword evidence="2" id="KW-0274">FAD</keyword>
<dbReference type="PRINTS" id="PR00420">
    <property type="entry name" value="RNGMNOXGNASE"/>
</dbReference>
<sequence length="430" mass="47671">MAIKDPPSTNNPAKLHVAIVGAGIAGVTLALGLLSRGISVTIYERGASFREIGAGIGFTSNAERAMKILDPQIHAAFKRVTVQNGTDWFMWMDGMSEDCSLIHKMYLGERGFEGCHRAEFLDELVRLMPDGIVRFGKTVDRIEEFEWEDERPVHLKFTDGSVECADVVIGCDGIRSRVRQLLLGADNPASYPTYSHKYAFRGLIPMHQARAALGVEKTDTRHMYLGKDSHALTFPVAGGQILNVVAFTSDSHDWPFPEKFTSPAAKADAVQAFSGFNSTVRSIIDLLPEQLDKWAVFDTYDNPPPAYSKGRICLAGDSAHAAAPYHGAGAGFAIEDGAVLAHLLSAVSSDSRKDITAALQAYDSVRRERAQWLVETSRFVGEMYQWQDKRVGSDLGKCAEEIEWRSRKIWDYDVEQMVLQSERAFTRELM</sequence>
<dbReference type="Pfam" id="PF01494">
    <property type="entry name" value="FAD_binding_3"/>
    <property type="match status" value="1"/>
</dbReference>
<reference evidence="6" key="1">
    <citation type="journal article" date="2020" name="Stud. Mycol.">
        <title>101 Dothideomycetes genomes: a test case for predicting lifestyles and emergence of pathogens.</title>
        <authorList>
            <person name="Haridas S."/>
            <person name="Albert R."/>
            <person name="Binder M."/>
            <person name="Bloem J."/>
            <person name="Labutti K."/>
            <person name="Salamov A."/>
            <person name="Andreopoulos B."/>
            <person name="Baker S."/>
            <person name="Barry K."/>
            <person name="Bills G."/>
            <person name="Bluhm B."/>
            <person name="Cannon C."/>
            <person name="Castanera R."/>
            <person name="Culley D."/>
            <person name="Daum C."/>
            <person name="Ezra D."/>
            <person name="Gonzalez J."/>
            <person name="Henrissat B."/>
            <person name="Kuo A."/>
            <person name="Liang C."/>
            <person name="Lipzen A."/>
            <person name="Lutzoni F."/>
            <person name="Magnuson J."/>
            <person name="Mondo S."/>
            <person name="Nolan M."/>
            <person name="Ohm R."/>
            <person name="Pangilinan J."/>
            <person name="Park H.-J."/>
            <person name="Ramirez L."/>
            <person name="Alfaro M."/>
            <person name="Sun H."/>
            <person name="Tritt A."/>
            <person name="Yoshinaga Y."/>
            <person name="Zwiers L.-H."/>
            <person name="Turgeon B."/>
            <person name="Goodwin S."/>
            <person name="Spatafora J."/>
            <person name="Crous P."/>
            <person name="Grigoriev I."/>
        </authorList>
    </citation>
    <scope>NUCLEOTIDE SEQUENCE</scope>
    <source>
        <strain evidence="6">ATCC 36951</strain>
    </source>
</reference>
<evidence type="ECO:0000313" key="7">
    <source>
        <dbReference type="Proteomes" id="UP000799537"/>
    </source>
</evidence>
<dbReference type="GO" id="GO:0016491">
    <property type="term" value="F:oxidoreductase activity"/>
    <property type="evidence" value="ECO:0007669"/>
    <property type="project" value="UniProtKB-KW"/>
</dbReference>
<dbReference type="FunFam" id="3.50.50.60:FF:000153">
    <property type="entry name" value="Salicylate hydroxylase, putative"/>
    <property type="match status" value="1"/>
</dbReference>
<proteinExistence type="predicted"/>
<evidence type="ECO:0000256" key="4">
    <source>
        <dbReference type="SAM" id="Phobius"/>
    </source>
</evidence>
<evidence type="ECO:0000313" key="6">
    <source>
        <dbReference type="EMBL" id="KAF2172605.1"/>
    </source>
</evidence>
<evidence type="ECO:0000256" key="3">
    <source>
        <dbReference type="ARBA" id="ARBA00023002"/>
    </source>
</evidence>
<dbReference type="Gene3D" id="3.50.50.60">
    <property type="entry name" value="FAD/NAD(P)-binding domain"/>
    <property type="match status" value="1"/>
</dbReference>
<dbReference type="SUPFAM" id="SSF51905">
    <property type="entry name" value="FAD/NAD(P)-binding domain"/>
    <property type="match status" value="1"/>
</dbReference>
<dbReference type="OrthoDB" id="10021397at2759"/>
<evidence type="ECO:0000256" key="1">
    <source>
        <dbReference type="ARBA" id="ARBA00022630"/>
    </source>
</evidence>
<dbReference type="RefSeq" id="XP_033673494.1">
    <property type="nucleotide sequence ID" value="XM_033815142.1"/>
</dbReference>
<dbReference type="PANTHER" id="PTHR46720:SF3">
    <property type="entry name" value="FAD-BINDING DOMAIN-CONTAINING PROTEIN-RELATED"/>
    <property type="match status" value="1"/>
</dbReference>
<gene>
    <name evidence="6" type="ORF">M409DRAFT_62376</name>
</gene>
<dbReference type="Proteomes" id="UP000799537">
    <property type="component" value="Unassembled WGS sequence"/>
</dbReference>